<reference evidence="4" key="1">
    <citation type="journal article" date="2019" name="Int. J. Syst. Evol. Microbiol.">
        <title>The Global Catalogue of Microorganisms (GCM) 10K type strain sequencing project: providing services to taxonomists for standard genome sequencing and annotation.</title>
        <authorList>
            <consortium name="The Broad Institute Genomics Platform"/>
            <consortium name="The Broad Institute Genome Sequencing Center for Infectious Disease"/>
            <person name="Wu L."/>
            <person name="Ma J."/>
        </authorList>
    </citation>
    <scope>NUCLEOTIDE SEQUENCE [LARGE SCALE GENOMIC DNA]</scope>
    <source>
        <strain evidence="4">CCUG 62215</strain>
    </source>
</reference>
<keyword evidence="4" id="KW-1185">Reference proteome</keyword>
<feature type="region of interest" description="Disordered" evidence="2">
    <location>
        <begin position="405"/>
        <end position="429"/>
    </location>
</feature>
<name>A0ABW3N2S0_9FLAO</name>
<dbReference type="RefSeq" id="WP_386127108.1">
    <property type="nucleotide sequence ID" value="NZ_JBHTJL010000003.1"/>
</dbReference>
<sequence length="807" mass="92492">MKAIILTITFCITTQLLLSQDEDGVVAFDLPVRNSLMFNKYAINPTFSFVREQYNYASIYNKREWTQFEDAPITYLASYSGRFGENIGAGIGVFQQNYGVLTTFGGLLNFAYNARLDRDSNLTFGLNLGAYSSGINTSNVTSNFPDPSLQNVPSNLLVTVSPGINYGTAFLDFGVSINNLVSYNFESSEILENNPKQGIQGHVMYTGYMSSRGFFDDARFSGLVRSEFRREETIISANAMIYVPRGIWFQGGYNTLYGASAGVGINVTKEIAIEYNFEKALGDIIDFGPSHEVTLAYRFNNRRYFDYSRQDEVSGLINTDKKPKRRIVKSTAPKRKVITPAEPKKDNAKALAKAEEERIAKEKAEILKQEENNRLAEEKRKSEELAITEQKRLEEAKRIARAKIEADKRAKAEEEKKKKEADRLEKERLAEQQKVNEALKRQQEEAEALRLEQERITKEKEAADRLAKAEAERLEAKKLVEEQKAKEELERQQAEATRLEQERLVRENTESNIINNPKSKIGKELKSVADAIENDNTKQTDLLDRYNKAVENKNENLKNLKEENDLSDQGITVQPKEFRSVTKENNELRAVKSQLDNIIEKQNESISELEELYKSATEADTIVNETVLLFYKKKLSSSKAEQAKTQKIRAELENRLENIQERIEFEKRRRIKRAEYDNEEERYQQDRARLANLKSTTEVASANYTEDDFDFGITQSNNITILKNVNNINSGYYLVLAVHTDTDKRDDFITKVIASGVADIEFFFDVNTSQYYIYQKKFQNIQQANSLLKQRGTKPYNSKMTIIKIEN</sequence>
<proteinExistence type="predicted"/>
<protein>
    <submittedName>
        <fullName evidence="3">PorP/SprF family type IX secretion system membrane protein</fullName>
    </submittedName>
</protein>
<organism evidence="3 4">
    <name type="scientific">Winogradskyella litorisediminis</name>
    <dbReference type="NCBI Taxonomy" id="1156618"/>
    <lineage>
        <taxon>Bacteria</taxon>
        <taxon>Pseudomonadati</taxon>
        <taxon>Bacteroidota</taxon>
        <taxon>Flavobacteriia</taxon>
        <taxon>Flavobacteriales</taxon>
        <taxon>Flavobacteriaceae</taxon>
        <taxon>Winogradskyella</taxon>
    </lineage>
</organism>
<evidence type="ECO:0000313" key="3">
    <source>
        <dbReference type="EMBL" id="MFD1061831.1"/>
    </source>
</evidence>
<accession>A0ABW3N2S0</accession>
<keyword evidence="1" id="KW-0175">Coiled coil</keyword>
<feature type="coiled-coil region" evidence="1">
    <location>
        <begin position="543"/>
        <end position="696"/>
    </location>
</feature>
<evidence type="ECO:0000313" key="4">
    <source>
        <dbReference type="Proteomes" id="UP001597013"/>
    </source>
</evidence>
<dbReference type="Pfam" id="PF11751">
    <property type="entry name" value="PorP_SprF"/>
    <property type="match status" value="1"/>
</dbReference>
<evidence type="ECO:0000256" key="2">
    <source>
        <dbReference type="SAM" id="MobiDB-lite"/>
    </source>
</evidence>
<dbReference type="Proteomes" id="UP001597013">
    <property type="component" value="Unassembled WGS sequence"/>
</dbReference>
<dbReference type="NCBIfam" id="TIGR03519">
    <property type="entry name" value="T9SS_PorP_fam"/>
    <property type="match status" value="1"/>
</dbReference>
<dbReference type="EMBL" id="JBHTJL010000003">
    <property type="protein sequence ID" value="MFD1061831.1"/>
    <property type="molecule type" value="Genomic_DNA"/>
</dbReference>
<dbReference type="InterPro" id="IPR019861">
    <property type="entry name" value="PorP/SprF_Bacteroidetes"/>
</dbReference>
<gene>
    <name evidence="3" type="ORF">ACFQ1Q_01135</name>
</gene>
<comment type="caution">
    <text evidence="3">The sequence shown here is derived from an EMBL/GenBank/DDBJ whole genome shotgun (WGS) entry which is preliminary data.</text>
</comment>
<evidence type="ECO:0000256" key="1">
    <source>
        <dbReference type="SAM" id="Coils"/>
    </source>
</evidence>